<evidence type="ECO:0000313" key="3">
    <source>
        <dbReference type="EMBL" id="BBI53177.1"/>
    </source>
</evidence>
<dbReference type="SUPFAM" id="SSF81593">
    <property type="entry name" value="Nucleotidyltransferase substrate binding subunit/domain"/>
    <property type="match status" value="1"/>
</dbReference>
<dbReference type="InterPro" id="IPR023057">
    <property type="entry name" value="GlnE"/>
</dbReference>
<dbReference type="Proteomes" id="UP000289555">
    <property type="component" value="Chromosome"/>
</dbReference>
<keyword evidence="4" id="KW-1185">Reference proteome</keyword>
<name>A0ABM7GR54_9GAMM</name>
<dbReference type="PANTHER" id="PTHR30621:SF0">
    <property type="entry name" value="BIFUNCTIONAL GLUTAMINE SYNTHETASE ADENYLYLTRANSFERASE_ADENYLYL-REMOVING ENZYME"/>
    <property type="match status" value="1"/>
</dbReference>
<dbReference type="Gene3D" id="1.20.120.330">
    <property type="entry name" value="Nucleotidyltransferases domain 2"/>
    <property type="match status" value="1"/>
</dbReference>
<dbReference type="EMBL" id="AP019416">
    <property type="protein sequence ID" value="BBI53177.1"/>
    <property type="molecule type" value="Genomic_DNA"/>
</dbReference>
<evidence type="ECO:0000313" key="4">
    <source>
        <dbReference type="Proteomes" id="UP000289555"/>
    </source>
</evidence>
<reference evidence="4" key="1">
    <citation type="journal article" date="2019" name="Microbiol. Resour. Announc.">
        <title>Complete Genome Sequence of Halomonas olivaria, a Moderately Halophilic Bacterium Isolated from Olive Processing Effluents, Obtained by Nanopore Sequencing.</title>
        <authorList>
            <person name="Nagata S."/>
            <person name="Ii K.M."/>
            <person name="Tsukimi T."/>
            <person name="Miura M.C."/>
            <person name="Galipon J."/>
            <person name="Arakawa K."/>
        </authorList>
    </citation>
    <scope>NUCLEOTIDE SEQUENCE [LARGE SCALE GENOMIC DNA]</scope>
    <source>
        <strain evidence="4">TYRC17</strain>
    </source>
</reference>
<dbReference type="Pfam" id="PF08335">
    <property type="entry name" value="GlnD_UR_UTase"/>
    <property type="match status" value="1"/>
</dbReference>
<organism evidence="3 4">
    <name type="scientific">Vreelandella olivaria</name>
    <dbReference type="NCBI Taxonomy" id="390919"/>
    <lineage>
        <taxon>Bacteria</taxon>
        <taxon>Pseudomonadati</taxon>
        <taxon>Pseudomonadota</taxon>
        <taxon>Gammaproteobacteria</taxon>
        <taxon>Oceanospirillales</taxon>
        <taxon>Halomonadaceae</taxon>
        <taxon>Vreelandella</taxon>
    </lineage>
</organism>
<evidence type="ECO:0000256" key="1">
    <source>
        <dbReference type="ARBA" id="ARBA00022679"/>
    </source>
</evidence>
<evidence type="ECO:0000259" key="2">
    <source>
        <dbReference type="Pfam" id="PF08335"/>
    </source>
</evidence>
<dbReference type="InterPro" id="IPR013546">
    <property type="entry name" value="PII_UdlTrfase/GS_AdlTrfase"/>
</dbReference>
<sequence length="126" mass="14167">MRHKMREHLGSKAASNTFNVKHDAGGMVDIEFLCQYAVLALAHQTPELLTYSDNIRILESLTESGHLPAEEAERLREAYLAYRSATHRAALTGQKALSDGEEFRAHRDIVTALWQRFLEPSTADNS</sequence>
<proteinExistence type="predicted"/>
<feature type="domain" description="PII-uridylyltransferase/Glutamine-synthetase adenylyltransferase" evidence="2">
    <location>
        <begin position="1"/>
        <end position="88"/>
    </location>
</feature>
<gene>
    <name evidence="3" type="ORF">HORIV_55980</name>
</gene>
<accession>A0ABM7GR54</accession>
<keyword evidence="1" id="KW-0808">Transferase</keyword>
<dbReference type="PANTHER" id="PTHR30621">
    <property type="entry name" value="GLUTAMINE SYNTHETASE ADENYLYLTRANSFERASE"/>
    <property type="match status" value="1"/>
</dbReference>
<protein>
    <recommendedName>
        <fullName evidence="2">PII-uridylyltransferase/Glutamine-synthetase adenylyltransferase domain-containing protein</fullName>
    </recommendedName>
</protein>